<evidence type="ECO:0000313" key="9">
    <source>
        <dbReference type="EMBL" id="PWS35258.1"/>
    </source>
</evidence>
<feature type="signal peptide" evidence="7">
    <location>
        <begin position="1"/>
        <end position="19"/>
    </location>
</feature>
<dbReference type="AlphaFoldDB" id="A0A317FCK9"/>
<dbReference type="PANTHER" id="PTHR30177">
    <property type="entry name" value="GLYCINE BETAINE/L-PROLINE TRANSPORT SYSTEM PERMEASE PROTEIN PROW"/>
    <property type="match status" value="1"/>
</dbReference>
<keyword evidence="7" id="KW-0732">Signal</keyword>
<keyword evidence="2 6" id="KW-0813">Transport</keyword>
<sequence>MPPLLLALLLALLAAPAGARLLSQALGATAEPFPADRLIGLAVTHAGLSLAGVLPAALLGIGLGIAVTRGAGQGLRPAADALAAAAQAVPPVVVVALAVPAFGFGLWPTAFALLLYGLMPVLRATVAGLESVPPDARAAAIAIGLPPARVLAEVEWPLAWPVVLDGLRVALVLGIATAAVGALAGATTLGTPIVLGLQNQNQVLVVQGAAATAALAFAAEGLLLAVAGRRAAA</sequence>
<evidence type="ECO:0000256" key="6">
    <source>
        <dbReference type="RuleBase" id="RU363032"/>
    </source>
</evidence>
<comment type="similarity">
    <text evidence="6">Belongs to the binding-protein-dependent transport system permease family.</text>
</comment>
<dbReference type="GO" id="GO:0005886">
    <property type="term" value="C:plasma membrane"/>
    <property type="evidence" value="ECO:0007669"/>
    <property type="project" value="UniProtKB-SubCell"/>
</dbReference>
<evidence type="ECO:0000256" key="7">
    <source>
        <dbReference type="SAM" id="SignalP"/>
    </source>
</evidence>
<dbReference type="PANTHER" id="PTHR30177:SF32">
    <property type="entry name" value="GLYCINE BETAINE UPTAKE SYSTEM PERMEASE PROTEIN YEHW"/>
    <property type="match status" value="1"/>
</dbReference>
<evidence type="ECO:0000256" key="1">
    <source>
        <dbReference type="ARBA" id="ARBA00004651"/>
    </source>
</evidence>
<evidence type="ECO:0000259" key="8">
    <source>
        <dbReference type="PROSITE" id="PS50928"/>
    </source>
</evidence>
<evidence type="ECO:0000313" key="10">
    <source>
        <dbReference type="Proteomes" id="UP000245765"/>
    </source>
</evidence>
<comment type="subcellular location">
    <subcellularLocation>
        <location evidence="1 6">Cell membrane</location>
        <topology evidence="1 6">Multi-pass membrane protein</topology>
    </subcellularLocation>
</comment>
<dbReference type="OrthoDB" id="9801163at2"/>
<dbReference type="PROSITE" id="PS50928">
    <property type="entry name" value="ABC_TM1"/>
    <property type="match status" value="1"/>
</dbReference>
<keyword evidence="5 6" id="KW-0472">Membrane</keyword>
<name>A0A317FCK9_9PROT</name>
<evidence type="ECO:0000256" key="4">
    <source>
        <dbReference type="ARBA" id="ARBA00022989"/>
    </source>
</evidence>
<dbReference type="InterPro" id="IPR051204">
    <property type="entry name" value="ABC_transp_perm/SBD"/>
</dbReference>
<proteinExistence type="inferred from homology"/>
<organism evidence="9 10">
    <name type="scientific">Falsiroseomonas bella</name>
    <dbReference type="NCBI Taxonomy" id="2184016"/>
    <lineage>
        <taxon>Bacteria</taxon>
        <taxon>Pseudomonadati</taxon>
        <taxon>Pseudomonadota</taxon>
        <taxon>Alphaproteobacteria</taxon>
        <taxon>Acetobacterales</taxon>
        <taxon>Roseomonadaceae</taxon>
        <taxon>Falsiroseomonas</taxon>
    </lineage>
</organism>
<evidence type="ECO:0000256" key="5">
    <source>
        <dbReference type="ARBA" id="ARBA00023136"/>
    </source>
</evidence>
<dbReference type="CDD" id="cd06261">
    <property type="entry name" value="TM_PBP2"/>
    <property type="match status" value="1"/>
</dbReference>
<dbReference type="InterPro" id="IPR035906">
    <property type="entry name" value="MetI-like_sf"/>
</dbReference>
<feature type="domain" description="ABC transmembrane type-1" evidence="8">
    <location>
        <begin position="42"/>
        <end position="228"/>
    </location>
</feature>
<feature type="transmembrane region" description="Helical" evidence="6">
    <location>
        <begin position="169"/>
        <end position="197"/>
    </location>
</feature>
<dbReference type="GO" id="GO:0055085">
    <property type="term" value="P:transmembrane transport"/>
    <property type="evidence" value="ECO:0007669"/>
    <property type="project" value="InterPro"/>
</dbReference>
<dbReference type="Pfam" id="PF00528">
    <property type="entry name" value="BPD_transp_1"/>
    <property type="match status" value="1"/>
</dbReference>
<feature type="chain" id="PRO_5016310906" evidence="7">
    <location>
        <begin position="20"/>
        <end position="233"/>
    </location>
</feature>
<dbReference type="Gene3D" id="1.10.3720.10">
    <property type="entry name" value="MetI-like"/>
    <property type="match status" value="1"/>
</dbReference>
<evidence type="ECO:0000256" key="2">
    <source>
        <dbReference type="ARBA" id="ARBA00022448"/>
    </source>
</evidence>
<feature type="transmembrane region" description="Helical" evidence="6">
    <location>
        <begin position="43"/>
        <end position="67"/>
    </location>
</feature>
<protein>
    <submittedName>
        <fullName evidence="9">ABC transporter permease</fullName>
    </submittedName>
</protein>
<dbReference type="Proteomes" id="UP000245765">
    <property type="component" value="Unassembled WGS sequence"/>
</dbReference>
<reference evidence="10" key="1">
    <citation type="submission" date="2018-05" db="EMBL/GenBank/DDBJ databases">
        <authorList>
            <person name="Du Z."/>
            <person name="Wang X."/>
        </authorList>
    </citation>
    <scope>NUCLEOTIDE SEQUENCE [LARGE SCALE GENOMIC DNA]</scope>
    <source>
        <strain evidence="10">CQN31</strain>
    </source>
</reference>
<comment type="caution">
    <text evidence="9">The sequence shown here is derived from an EMBL/GenBank/DDBJ whole genome shotgun (WGS) entry which is preliminary data.</text>
</comment>
<keyword evidence="10" id="KW-1185">Reference proteome</keyword>
<feature type="transmembrane region" description="Helical" evidence="6">
    <location>
        <begin position="203"/>
        <end position="227"/>
    </location>
</feature>
<keyword evidence="4 6" id="KW-1133">Transmembrane helix</keyword>
<accession>A0A317FCK9</accession>
<dbReference type="EMBL" id="QGNA01000005">
    <property type="protein sequence ID" value="PWS35258.1"/>
    <property type="molecule type" value="Genomic_DNA"/>
</dbReference>
<keyword evidence="3 6" id="KW-0812">Transmembrane</keyword>
<dbReference type="SUPFAM" id="SSF161098">
    <property type="entry name" value="MetI-like"/>
    <property type="match status" value="1"/>
</dbReference>
<dbReference type="InterPro" id="IPR000515">
    <property type="entry name" value="MetI-like"/>
</dbReference>
<gene>
    <name evidence="9" type="ORF">DFH01_20875</name>
</gene>
<evidence type="ECO:0000256" key="3">
    <source>
        <dbReference type="ARBA" id="ARBA00022692"/>
    </source>
</evidence>